<dbReference type="InterPro" id="IPR011990">
    <property type="entry name" value="TPR-like_helical_dom_sf"/>
</dbReference>
<dbReference type="PANTHER" id="PTHR44943:SF8">
    <property type="entry name" value="TPR REPEAT-CONTAINING PROTEIN MJ0263"/>
    <property type="match status" value="1"/>
</dbReference>
<dbReference type="Gene3D" id="1.25.40.10">
    <property type="entry name" value="Tetratricopeptide repeat domain"/>
    <property type="match status" value="4"/>
</dbReference>
<keyword evidence="1" id="KW-0677">Repeat</keyword>
<evidence type="ECO:0000256" key="3">
    <source>
        <dbReference type="PROSITE-ProRule" id="PRU00339"/>
    </source>
</evidence>
<evidence type="ECO:0000256" key="1">
    <source>
        <dbReference type="ARBA" id="ARBA00022737"/>
    </source>
</evidence>
<feature type="repeat" description="TPR" evidence="3">
    <location>
        <begin position="181"/>
        <end position="214"/>
    </location>
</feature>
<dbReference type="AlphaFoldDB" id="A0A5S4ZYD4"/>
<keyword evidence="2 3" id="KW-0802">TPR repeat</keyword>
<dbReference type="SUPFAM" id="SSF48452">
    <property type="entry name" value="TPR-like"/>
    <property type="match status" value="3"/>
</dbReference>
<evidence type="ECO:0000313" key="4">
    <source>
        <dbReference type="EMBL" id="TYO97766.1"/>
    </source>
</evidence>
<evidence type="ECO:0000256" key="2">
    <source>
        <dbReference type="ARBA" id="ARBA00022803"/>
    </source>
</evidence>
<accession>A0A5S4ZYD4</accession>
<proteinExistence type="predicted"/>
<name>A0A5S4ZYD4_9FIRM</name>
<protein>
    <submittedName>
        <fullName evidence="4">Tetratricopeptide repeat protein</fullName>
    </submittedName>
</protein>
<feature type="repeat" description="TPR" evidence="3">
    <location>
        <begin position="147"/>
        <end position="180"/>
    </location>
</feature>
<dbReference type="SMART" id="SM00028">
    <property type="entry name" value="TPR"/>
    <property type="match status" value="6"/>
</dbReference>
<dbReference type="RefSeq" id="WP_166510137.1">
    <property type="nucleotide sequence ID" value="NZ_VNHM01000001.1"/>
</dbReference>
<sequence length="348" mass="39491">MGGIIRNLKSNNIGVFILCCLAVVMEKLGSQTNALNILKRAFNEDPGDQKLYLHASRLYLKKGQVDKAVYYWKRAAGQENIGSFLYWLNTCGVKQAAKKYHIKPVQSFDQADERNLERIGLDLLDKGYANDALTIFMQLLGQEKADAVLYFNIGCVLSKLDRHSEAVEYYEKAQSMGLNNPGLLNNKGYSLFMLNRFEEAQTCYELARGLDPNDYDILNNLAACYIKTNQQRKAVEYLKRMATNHPGDATLQNNLAMCLEATGQTHEAVVYYDKALQWETNEKNKKVIALNKIRCLVTLERYQEALTLCESLPAEEDDYELWGIKGELLNELGKISEAAECYRKAFGL</sequence>
<dbReference type="PROSITE" id="PS50005">
    <property type="entry name" value="TPR"/>
    <property type="match status" value="2"/>
</dbReference>
<reference evidence="4 5" key="1">
    <citation type="submission" date="2019-07" db="EMBL/GenBank/DDBJ databases">
        <title>Genomic Encyclopedia of Type Strains, Phase I: the one thousand microbial genomes (KMG-I) project.</title>
        <authorList>
            <person name="Kyrpides N."/>
        </authorList>
    </citation>
    <scope>NUCLEOTIDE SEQUENCE [LARGE SCALE GENOMIC DNA]</scope>
    <source>
        <strain evidence="4 5">DSM 6562</strain>
    </source>
</reference>
<evidence type="ECO:0000313" key="5">
    <source>
        <dbReference type="Proteomes" id="UP000323166"/>
    </source>
</evidence>
<organism evidence="4 5">
    <name type="scientific">Desulfallas thermosapovorans DSM 6562</name>
    <dbReference type="NCBI Taxonomy" id="1121431"/>
    <lineage>
        <taxon>Bacteria</taxon>
        <taxon>Bacillati</taxon>
        <taxon>Bacillota</taxon>
        <taxon>Clostridia</taxon>
        <taxon>Eubacteriales</taxon>
        <taxon>Desulfallaceae</taxon>
        <taxon>Desulfallas</taxon>
    </lineage>
</organism>
<dbReference type="InterPro" id="IPR051685">
    <property type="entry name" value="Ycf3/AcsC/BcsC/TPR_MFPF"/>
</dbReference>
<dbReference type="PANTHER" id="PTHR44943">
    <property type="entry name" value="CELLULOSE SYNTHASE OPERON PROTEIN C"/>
    <property type="match status" value="1"/>
</dbReference>
<gene>
    <name evidence="4" type="ORF">LX24_00048</name>
</gene>
<keyword evidence="5" id="KW-1185">Reference proteome</keyword>
<comment type="caution">
    <text evidence="4">The sequence shown here is derived from an EMBL/GenBank/DDBJ whole genome shotgun (WGS) entry which is preliminary data.</text>
</comment>
<dbReference type="InterPro" id="IPR019734">
    <property type="entry name" value="TPR_rpt"/>
</dbReference>
<dbReference type="Pfam" id="PF13181">
    <property type="entry name" value="TPR_8"/>
    <property type="match status" value="1"/>
</dbReference>
<dbReference type="Proteomes" id="UP000323166">
    <property type="component" value="Unassembled WGS sequence"/>
</dbReference>
<dbReference type="EMBL" id="VNHM01000001">
    <property type="protein sequence ID" value="TYO97766.1"/>
    <property type="molecule type" value="Genomic_DNA"/>
</dbReference>
<dbReference type="Pfam" id="PF14559">
    <property type="entry name" value="TPR_19"/>
    <property type="match status" value="3"/>
</dbReference>